<keyword evidence="2" id="KW-1185">Reference proteome</keyword>
<comment type="caution">
    <text evidence="1">The sequence shown here is derived from an EMBL/GenBank/DDBJ whole genome shotgun (WGS) entry which is preliminary data.</text>
</comment>
<organism evidence="1 2">
    <name type="scientific">Prunus dulcis</name>
    <name type="common">Almond</name>
    <name type="synonym">Amygdalus dulcis</name>
    <dbReference type="NCBI Taxonomy" id="3755"/>
    <lineage>
        <taxon>Eukaryota</taxon>
        <taxon>Viridiplantae</taxon>
        <taxon>Streptophyta</taxon>
        <taxon>Embryophyta</taxon>
        <taxon>Tracheophyta</taxon>
        <taxon>Spermatophyta</taxon>
        <taxon>Magnoliopsida</taxon>
        <taxon>eudicotyledons</taxon>
        <taxon>Gunneridae</taxon>
        <taxon>Pentapetalae</taxon>
        <taxon>rosids</taxon>
        <taxon>fabids</taxon>
        <taxon>Rosales</taxon>
        <taxon>Rosaceae</taxon>
        <taxon>Amygdaloideae</taxon>
        <taxon>Amygdaleae</taxon>
        <taxon>Prunus</taxon>
    </lineage>
</organism>
<evidence type="ECO:0000313" key="2">
    <source>
        <dbReference type="Proteomes" id="UP001054821"/>
    </source>
</evidence>
<dbReference type="EMBL" id="JAJFAZ020000001">
    <property type="protein sequence ID" value="KAI5348787.1"/>
    <property type="molecule type" value="Genomic_DNA"/>
</dbReference>
<evidence type="ECO:0000313" key="1">
    <source>
        <dbReference type="EMBL" id="KAI5348787.1"/>
    </source>
</evidence>
<dbReference type="AlphaFoldDB" id="A0AAD4ZJ87"/>
<accession>A0AAD4ZJ87</accession>
<name>A0AAD4ZJ87_PRUDU</name>
<proteinExistence type="predicted"/>
<gene>
    <name evidence="1" type="ORF">L3X38_001674</name>
</gene>
<sequence length="88" mass="10249">MLRRCVNRVEGQVFGDRCLLLVRRRYSGDQSALGGGLERTSSCGNRLHTAKGWNYCWLSVLIFWYRRPLLLNIGNLLGYFRRRCPVTL</sequence>
<dbReference type="Proteomes" id="UP001054821">
    <property type="component" value="Chromosome 1"/>
</dbReference>
<protein>
    <submittedName>
        <fullName evidence="1">Uncharacterized protein</fullName>
    </submittedName>
</protein>
<reference evidence="1 2" key="1">
    <citation type="journal article" date="2022" name="G3 (Bethesda)">
        <title>Whole-genome sequence and methylome profiling of the almond [Prunus dulcis (Mill.) D.A. Webb] cultivar 'Nonpareil'.</title>
        <authorList>
            <person name="D'Amico-Willman K.M."/>
            <person name="Ouma W.Z."/>
            <person name="Meulia T."/>
            <person name="Sideli G.M."/>
            <person name="Gradziel T.M."/>
            <person name="Fresnedo-Ramirez J."/>
        </authorList>
    </citation>
    <scope>NUCLEOTIDE SEQUENCE [LARGE SCALE GENOMIC DNA]</scope>
    <source>
        <strain evidence="1">Clone GOH B32 T37-40</strain>
    </source>
</reference>